<keyword evidence="5 14" id="KW-0812">Transmembrane</keyword>
<organism evidence="16 17">
    <name type="scientific">Ambrosiozyma monospora</name>
    <name type="common">Yeast</name>
    <name type="synonym">Endomycopsis monosporus</name>
    <dbReference type="NCBI Taxonomy" id="43982"/>
    <lineage>
        <taxon>Eukaryota</taxon>
        <taxon>Fungi</taxon>
        <taxon>Dikarya</taxon>
        <taxon>Ascomycota</taxon>
        <taxon>Saccharomycotina</taxon>
        <taxon>Pichiomycetes</taxon>
        <taxon>Pichiales</taxon>
        <taxon>Pichiaceae</taxon>
        <taxon>Ambrosiozyma</taxon>
    </lineage>
</organism>
<feature type="compositionally biased region" description="Polar residues" evidence="13">
    <location>
        <begin position="1"/>
        <end position="16"/>
    </location>
</feature>
<evidence type="ECO:0000256" key="9">
    <source>
        <dbReference type="ARBA" id="ARBA00023065"/>
    </source>
</evidence>
<dbReference type="GO" id="GO:0005891">
    <property type="term" value="C:voltage-gated calcium channel complex"/>
    <property type="evidence" value="ECO:0007669"/>
    <property type="project" value="TreeGrafter"/>
</dbReference>
<protein>
    <submittedName>
        <fullName evidence="16">Unnamed protein product</fullName>
    </submittedName>
</protein>
<keyword evidence="2" id="KW-0813">Transport</keyword>
<evidence type="ECO:0000313" key="17">
    <source>
        <dbReference type="Proteomes" id="UP001165063"/>
    </source>
</evidence>
<feature type="compositionally biased region" description="Polar residues" evidence="13">
    <location>
        <begin position="182"/>
        <end position="213"/>
    </location>
</feature>
<evidence type="ECO:0000256" key="1">
    <source>
        <dbReference type="ARBA" id="ARBA00004141"/>
    </source>
</evidence>
<keyword evidence="10 14" id="KW-0472">Membrane</keyword>
<evidence type="ECO:0000313" key="16">
    <source>
        <dbReference type="EMBL" id="GMG21503.1"/>
    </source>
</evidence>
<feature type="compositionally biased region" description="Low complexity" evidence="13">
    <location>
        <begin position="69"/>
        <end position="82"/>
    </location>
</feature>
<dbReference type="OrthoDB" id="416585at2759"/>
<feature type="transmembrane region" description="Helical" evidence="14">
    <location>
        <begin position="348"/>
        <end position="369"/>
    </location>
</feature>
<feature type="region of interest" description="Disordered" evidence="13">
    <location>
        <begin position="677"/>
        <end position="701"/>
    </location>
</feature>
<feature type="transmembrane region" description="Helical" evidence="14">
    <location>
        <begin position="646"/>
        <end position="669"/>
    </location>
</feature>
<evidence type="ECO:0000256" key="13">
    <source>
        <dbReference type="SAM" id="MobiDB-lite"/>
    </source>
</evidence>
<dbReference type="InterPro" id="IPR050599">
    <property type="entry name" value="VDCC_alpha-1_subunit"/>
</dbReference>
<dbReference type="AlphaFoldDB" id="A0A9W6YSZ5"/>
<dbReference type="Pfam" id="PF00520">
    <property type="entry name" value="Ion_trans"/>
    <property type="match status" value="1"/>
</dbReference>
<evidence type="ECO:0000256" key="3">
    <source>
        <dbReference type="ARBA" id="ARBA00022568"/>
    </source>
</evidence>
<dbReference type="EMBL" id="BSXU01000687">
    <property type="protein sequence ID" value="GMG21503.1"/>
    <property type="molecule type" value="Genomic_DNA"/>
</dbReference>
<feature type="transmembrane region" description="Helical" evidence="14">
    <location>
        <begin position="305"/>
        <end position="328"/>
    </location>
</feature>
<evidence type="ECO:0000256" key="5">
    <source>
        <dbReference type="ARBA" id="ARBA00022692"/>
    </source>
</evidence>
<dbReference type="PANTHER" id="PTHR45628:SF7">
    <property type="entry name" value="VOLTAGE-DEPENDENT CALCIUM CHANNEL TYPE A SUBUNIT ALPHA-1"/>
    <property type="match status" value="1"/>
</dbReference>
<dbReference type="PANTHER" id="PTHR45628">
    <property type="entry name" value="VOLTAGE-DEPENDENT CALCIUM CHANNEL TYPE A SUBUNIT ALPHA-1"/>
    <property type="match status" value="1"/>
</dbReference>
<dbReference type="Gene3D" id="1.10.287.70">
    <property type="match status" value="1"/>
</dbReference>
<feature type="transmembrane region" description="Helical" evidence="14">
    <location>
        <begin position="486"/>
        <end position="506"/>
    </location>
</feature>
<dbReference type="GO" id="GO:0098703">
    <property type="term" value="P:calcium ion import across plasma membrane"/>
    <property type="evidence" value="ECO:0007669"/>
    <property type="project" value="TreeGrafter"/>
</dbReference>
<keyword evidence="3" id="KW-0109">Calcium transport</keyword>
<dbReference type="InterPro" id="IPR005821">
    <property type="entry name" value="Ion_trans_dom"/>
</dbReference>
<keyword evidence="7" id="KW-0851">Voltage-gated channel</keyword>
<evidence type="ECO:0000256" key="4">
    <source>
        <dbReference type="ARBA" id="ARBA00022673"/>
    </source>
</evidence>
<dbReference type="Proteomes" id="UP001165063">
    <property type="component" value="Unassembled WGS sequence"/>
</dbReference>
<feature type="compositionally biased region" description="Acidic residues" evidence="13">
    <location>
        <begin position="678"/>
        <end position="694"/>
    </location>
</feature>
<evidence type="ECO:0000256" key="8">
    <source>
        <dbReference type="ARBA" id="ARBA00022989"/>
    </source>
</evidence>
<gene>
    <name evidence="16" type="ORF">Amon01_000203900</name>
</gene>
<feature type="compositionally biased region" description="Polar residues" evidence="13">
    <location>
        <begin position="31"/>
        <end position="58"/>
    </location>
</feature>
<sequence length="728" mass="82114">MRNRNSTPQRSVQEDNSVPEDAEPGLRNHYDQSSSTQSEPLRRNNTNATDPPDNSSESKPIDADHAQAFSSFSRSKVSSTKTAIKSKMSSVYESATDLFHKRMYSSHVDSTFEDPNIEYEILSKVISETLDSKSKWMQASEKVIIKNNPQSLPSSQFRQQQRIGESSISKTQPQVIELNDLPQPNKQNPSLSQQESSYNSNDPFSTPPISQENSFSAAPYRYQKISPTVPLENKKRPFTKMHSTVYNALGAGETSIFSKIFAHIRRIADNVSGTQPHRTELIGKSLLLFSAENPFRKFCLKLSTCAVSSLIISTLIFLELFLLSYQMWDPSKTGYIHIKHYSWIDYTLIFTNSLYGFFILVKILAFGLFSNADFHEIRSTTGFSRQAIKAFFLSTPKSHSNVYSTSRTLSTDSTDQVLCYAYLRSISHVVDLIGFVSFIISTCLGLSGYELESKFLLFRSLMCLKLLRICNLTRGSRTIQRSFHRAFPVLVKISAILIFILLWFSIVSIQAFSETFRKQCVLVDKENDIFRLSGQLCGGYLEKDDNGHQVIQSSVIGSSYSKSHKFDSEYYESLLDDNFRSTKLGATGFICPEKSLCIFGENPNKGTLSFDNLWSAIQIMFVLLSSNTFSNSFYSVMDSNAVYQACFFYIPALIVLAVWMINILIASILDSLSITKEEDGEEGDGEEGDGEEEDGKDRSMFGDSILGFYASLTTYDKIWGPSKQKLWS</sequence>
<keyword evidence="9" id="KW-0406">Ion transport</keyword>
<feature type="compositionally biased region" description="Polar residues" evidence="13">
    <location>
        <begin position="150"/>
        <end position="174"/>
    </location>
</feature>
<comment type="caution">
    <text evidence="16">The sequence shown here is derived from an EMBL/GenBank/DDBJ whole genome shotgun (WGS) entry which is preliminary data.</text>
</comment>
<feature type="region of interest" description="Disordered" evidence="13">
    <location>
        <begin position="150"/>
        <end position="213"/>
    </location>
</feature>
<evidence type="ECO:0000256" key="10">
    <source>
        <dbReference type="ARBA" id="ARBA00023136"/>
    </source>
</evidence>
<evidence type="ECO:0000256" key="2">
    <source>
        <dbReference type="ARBA" id="ARBA00022448"/>
    </source>
</evidence>
<evidence type="ECO:0000256" key="12">
    <source>
        <dbReference type="ARBA" id="ARBA00023303"/>
    </source>
</evidence>
<keyword evidence="4" id="KW-0107">Calcium channel</keyword>
<keyword evidence="6" id="KW-0106">Calcium</keyword>
<reference evidence="16" key="1">
    <citation type="submission" date="2023-04" db="EMBL/GenBank/DDBJ databases">
        <title>Ambrosiozyma monospora NBRC 1965.</title>
        <authorList>
            <person name="Ichikawa N."/>
            <person name="Sato H."/>
            <person name="Tonouchi N."/>
        </authorList>
    </citation>
    <scope>NUCLEOTIDE SEQUENCE</scope>
    <source>
        <strain evidence="16">NBRC 1965</strain>
    </source>
</reference>
<keyword evidence="11" id="KW-0325">Glycoprotein</keyword>
<comment type="subcellular location">
    <subcellularLocation>
        <location evidence="1">Membrane</location>
        <topology evidence="1">Multi-pass membrane protein</topology>
    </subcellularLocation>
</comment>
<evidence type="ECO:0000256" key="14">
    <source>
        <dbReference type="SAM" id="Phobius"/>
    </source>
</evidence>
<evidence type="ECO:0000256" key="11">
    <source>
        <dbReference type="ARBA" id="ARBA00023180"/>
    </source>
</evidence>
<evidence type="ECO:0000256" key="6">
    <source>
        <dbReference type="ARBA" id="ARBA00022837"/>
    </source>
</evidence>
<accession>A0A9W6YSZ5</accession>
<keyword evidence="12" id="KW-0407">Ion channel</keyword>
<feature type="transmembrane region" description="Helical" evidence="14">
    <location>
        <begin position="613"/>
        <end position="634"/>
    </location>
</feature>
<dbReference type="GO" id="GO:0008331">
    <property type="term" value="F:high voltage-gated calcium channel activity"/>
    <property type="evidence" value="ECO:0007669"/>
    <property type="project" value="TreeGrafter"/>
</dbReference>
<keyword evidence="17" id="KW-1185">Reference proteome</keyword>
<evidence type="ECO:0000259" key="15">
    <source>
        <dbReference type="Pfam" id="PF00520"/>
    </source>
</evidence>
<evidence type="ECO:0000256" key="7">
    <source>
        <dbReference type="ARBA" id="ARBA00022882"/>
    </source>
</evidence>
<feature type="region of interest" description="Disordered" evidence="13">
    <location>
        <begin position="1"/>
        <end position="88"/>
    </location>
</feature>
<name>A0A9W6YSZ5_AMBMO</name>
<proteinExistence type="predicted"/>
<keyword evidence="8 14" id="KW-1133">Transmembrane helix</keyword>
<feature type="domain" description="Ion transport" evidence="15">
    <location>
        <begin position="309"/>
        <end position="677"/>
    </location>
</feature>